<proteinExistence type="predicted"/>
<name>A0AAE3IHM8_9FIRM</name>
<reference evidence="1 2" key="1">
    <citation type="journal article" date="2021" name="ISME Commun">
        <title>Automated analysis of genomic sequences facilitates high-throughput and comprehensive description of bacteria.</title>
        <authorList>
            <person name="Hitch T.C.A."/>
        </authorList>
    </citation>
    <scope>NUCLEOTIDE SEQUENCE [LARGE SCALE GENOMIC DNA]</scope>
    <source>
        <strain evidence="1 2">Sanger_31</strain>
    </source>
</reference>
<dbReference type="EMBL" id="JAOQJZ010000005">
    <property type="protein sequence ID" value="MCU6705624.1"/>
    <property type="molecule type" value="Genomic_DNA"/>
</dbReference>
<dbReference type="RefSeq" id="WP_267300917.1">
    <property type="nucleotide sequence ID" value="NZ_JAOQJZ010000005.1"/>
</dbReference>
<comment type="caution">
    <text evidence="1">The sequence shown here is derived from an EMBL/GenBank/DDBJ whole genome shotgun (WGS) entry which is preliminary data.</text>
</comment>
<dbReference type="AlphaFoldDB" id="A0AAE3IHM8"/>
<keyword evidence="2" id="KW-1185">Reference proteome</keyword>
<protein>
    <submittedName>
        <fullName evidence="1">Uncharacterized protein</fullName>
    </submittedName>
</protein>
<organism evidence="1 2">
    <name type="scientific">Hominimerdicola aceti</name>
    <dbReference type="NCBI Taxonomy" id="2981726"/>
    <lineage>
        <taxon>Bacteria</taxon>
        <taxon>Bacillati</taxon>
        <taxon>Bacillota</taxon>
        <taxon>Clostridia</taxon>
        <taxon>Eubacteriales</taxon>
        <taxon>Oscillospiraceae</taxon>
        <taxon>Hominimerdicola</taxon>
    </lineage>
</organism>
<evidence type="ECO:0000313" key="1">
    <source>
        <dbReference type="EMBL" id="MCU6705624.1"/>
    </source>
</evidence>
<evidence type="ECO:0000313" key="2">
    <source>
        <dbReference type="Proteomes" id="UP001208131"/>
    </source>
</evidence>
<dbReference type="Proteomes" id="UP001208131">
    <property type="component" value="Unassembled WGS sequence"/>
</dbReference>
<gene>
    <name evidence="1" type="ORF">OCV57_06755</name>
</gene>
<sequence>MKEFNFWCKENTDFGKCDNKKCGFFECGCYGYCEECVYHFTDSTVCENCSAPQFMRDYSKQQEND</sequence>
<accession>A0AAE3IHM8</accession>